<feature type="domain" description="Nucleoporin Nup133/Nup155-like C-terminal" evidence="5">
    <location>
        <begin position="651"/>
        <end position="1300"/>
    </location>
</feature>
<evidence type="ECO:0000256" key="4">
    <source>
        <dbReference type="ARBA" id="ARBA00023242"/>
    </source>
</evidence>
<dbReference type="Pfam" id="PF03177">
    <property type="entry name" value="Nucleoporin_C"/>
    <property type="match status" value="1"/>
</dbReference>
<evidence type="ECO:0000259" key="6">
    <source>
        <dbReference type="Pfam" id="PF08801"/>
    </source>
</evidence>
<dbReference type="OrthoDB" id="338970at2759"/>
<dbReference type="InterPro" id="IPR042538">
    <property type="entry name" value="Nucleoporin_Nup155_C_3"/>
</dbReference>
<dbReference type="Proteomes" id="UP000383932">
    <property type="component" value="Unassembled WGS sequence"/>
</dbReference>
<dbReference type="Gene3D" id="1.20.58.1780">
    <property type="match status" value="1"/>
</dbReference>
<comment type="similarity">
    <text evidence="2">Belongs to the non-repetitive/WGA-negative nucleoporin family.</text>
</comment>
<dbReference type="InterPro" id="IPR014908">
    <property type="entry name" value="Nucleoporin_Nup133/Nup155_N"/>
</dbReference>
<accession>A0A5N5QU99</accession>
<gene>
    <name evidence="7" type="ORF">CTheo_1316</name>
</gene>
<dbReference type="InterPro" id="IPR007187">
    <property type="entry name" value="Nucleoporin_Nup133/Nup155_C"/>
</dbReference>
<comment type="caution">
    <text evidence="7">The sequence shown here is derived from an EMBL/GenBank/DDBJ whole genome shotgun (WGS) entry which is preliminary data.</text>
</comment>
<reference evidence="7 8" key="1">
    <citation type="journal article" date="2019" name="Fungal Biol. Biotechnol.">
        <title>Draft genome sequence of fastidious pathogen Ceratobasidium theobromae, which causes vascular-streak dieback in Theobroma cacao.</title>
        <authorList>
            <person name="Ali S.S."/>
            <person name="Asman A."/>
            <person name="Shao J."/>
            <person name="Firmansyah A.P."/>
            <person name="Susilo A.W."/>
            <person name="Rosmana A."/>
            <person name="McMahon P."/>
            <person name="Junaid M."/>
            <person name="Guest D."/>
            <person name="Kheng T.Y."/>
            <person name="Meinhardt L.W."/>
            <person name="Bailey B.A."/>
        </authorList>
    </citation>
    <scope>NUCLEOTIDE SEQUENCE [LARGE SCALE GENOMIC DNA]</scope>
    <source>
        <strain evidence="7 8">CT2</strain>
    </source>
</reference>
<dbReference type="InterPro" id="IPR004870">
    <property type="entry name" value="Nucleoporin_Nup155"/>
</dbReference>
<dbReference type="PANTHER" id="PTHR10350:SF6">
    <property type="entry name" value="NUCLEAR PORE COMPLEX PROTEIN NUP155"/>
    <property type="match status" value="1"/>
</dbReference>
<sequence>MALSFSRSVAMDLGMSQSHAFIGVSQAGSGKSASAADLAALGKARAVVDAHLAKHASRIPPLDDTINASASTDYTVVPNEAWEQFYMRKAASLPDGLFEHIESAQNHSVMGLLPEINYAWIVLGNMLLLWDYANPSSELVRYDQQPNLITHVGLVKPKPGVFVDSIQHLLVLCTPLYVQIIGVEIIASEMKLYETDIMISTDGVEMTSVVSSKLGRIFMLGVQDGCLYELTYQAAESWFTKKSALVNHSTSGYASFIPSITSLIMPKLDHRLLVIVSDPDRKCLYALTDRNHIIMYYLGAAEDGLRMVVDAKDLRGAAQSLCPSVALNSAAFRICSLVVLPPSEASFAVLIAITTGGARLYFSHQRRGFGSYGGSSGQTGPPNTLALIHVRPPPAQLPHPDQPYQNPLYGRDHLQGLPSATVGGITRAAYRMGLLVAVQELESVPDSLRNTLFVATPDLGKIAASTTTGPGSSATYGSARRPVLNEYASLTPTGTKIWDIAPVPHHGRDGSWNELTAQLVEPPRQFLALTEAGLTSLVKKRPMDVLKDLIEASRKLGDIQYVTAFKDSYGVDQFCMMCFALLSSNSHLSADNRPTASLSASRIGQRFTDGLGGSANVLNKDTLLVTQNLLQQFGGKPAAVERGMDVHYEFSGRHDGFASYLAGLLKPIWKLPITKAGPGGRQLSNLSEDVLVDIQNDLNKLKEFVTSHPQVLLAGSGEFNAEHTSVVQLQALLSRVIEGISFVLLLIDYKFSETVALCEPSLQQALSRLTFDGLMTTTEGAEIARGLINNVINQQISQQISVDAISETLQQRCGSFCSAADVLLYKALESMRKAKETRDGNEQRNCLKESFRLFRKCTSTLSLEKLQEVVVEYRALRYANGAVQLPLQCAKDWDSDNHGRDYWQSERLSGDERREAYKLRRECYKCVTETLRVFDEAYEMSQGKGDGSASDAEAVRKNAYQLALSSDDAMFHAELYDWLVSQGRTDDLLEARPPICDSNHRFANIRQAQRNDKWGELLWQYFVHSGQYLRAAHALQALADSETDLDLESRIEHLSLAVSNAKSHPSSEYGQETAVEFLSDLEDKLEVAQVQLEIANLLSRRSSTEMDPEWRHRYKVLTSRLLDISTLYREFAEPENLNAMKLLILKVADRRDPQLVLSIWEAIFAEAGTPQAVQERVSTIAMRFFPSDIAFPLDVVCRLLDEFAWVKRLPPTWAPSVLLSGKISFDAIFGALLAIHESSVPPYNDIARTNHVLAEITVLLETWLDEQTRPGAGPGRAEFPVNYLDEVVSEFILHARATEQQNETTARLLDIQRRLRRRF</sequence>
<dbReference type="GO" id="GO:0000972">
    <property type="term" value="P:transcription-dependent tethering of RNA polymerase II gene DNA at nuclear periphery"/>
    <property type="evidence" value="ECO:0007669"/>
    <property type="project" value="TreeGrafter"/>
</dbReference>
<evidence type="ECO:0000313" key="7">
    <source>
        <dbReference type="EMBL" id="KAB5595238.1"/>
    </source>
</evidence>
<evidence type="ECO:0000256" key="1">
    <source>
        <dbReference type="ARBA" id="ARBA00004123"/>
    </source>
</evidence>
<protein>
    <submittedName>
        <fullName evidence="7">WGA-negative nucleoporin carboxy-terminal protein</fullName>
    </submittedName>
</protein>
<dbReference type="GO" id="GO:0044611">
    <property type="term" value="C:nuclear pore inner ring"/>
    <property type="evidence" value="ECO:0007669"/>
    <property type="project" value="TreeGrafter"/>
</dbReference>
<dbReference type="Pfam" id="PF08801">
    <property type="entry name" value="Nucleoporin_N"/>
    <property type="match status" value="1"/>
</dbReference>
<keyword evidence="3" id="KW-0813">Transport</keyword>
<feature type="domain" description="Nucleoporin Nup133/Nup155-like N-terminal" evidence="6">
    <location>
        <begin position="86"/>
        <end position="534"/>
    </location>
</feature>
<dbReference type="Gene3D" id="1.25.40.440">
    <property type="entry name" value="Nucleoporin, helical domain, central subdomain"/>
    <property type="match status" value="1"/>
</dbReference>
<evidence type="ECO:0000256" key="2">
    <source>
        <dbReference type="ARBA" id="ARBA00007373"/>
    </source>
</evidence>
<proteinExistence type="inferred from homology"/>
<dbReference type="Gene3D" id="1.25.40.450">
    <property type="entry name" value="Nucleoporin, helical domain, N-terminal subdomain"/>
    <property type="match status" value="1"/>
</dbReference>
<dbReference type="GO" id="GO:0017056">
    <property type="term" value="F:structural constituent of nuclear pore"/>
    <property type="evidence" value="ECO:0007669"/>
    <property type="project" value="InterPro"/>
</dbReference>
<dbReference type="EMBL" id="SSOP01000011">
    <property type="protein sequence ID" value="KAB5595238.1"/>
    <property type="molecule type" value="Genomic_DNA"/>
</dbReference>
<evidence type="ECO:0000313" key="8">
    <source>
        <dbReference type="Proteomes" id="UP000383932"/>
    </source>
</evidence>
<keyword evidence="4" id="KW-0539">Nucleus</keyword>
<evidence type="ECO:0000259" key="5">
    <source>
        <dbReference type="Pfam" id="PF03177"/>
    </source>
</evidence>
<comment type="subcellular location">
    <subcellularLocation>
        <location evidence="1">Nucleus</location>
    </subcellularLocation>
</comment>
<evidence type="ECO:0000256" key="3">
    <source>
        <dbReference type="ARBA" id="ARBA00022448"/>
    </source>
</evidence>
<dbReference type="InterPro" id="IPR042537">
    <property type="entry name" value="Nucleoporin_Nup155_C_2"/>
</dbReference>
<dbReference type="PANTHER" id="PTHR10350">
    <property type="entry name" value="NUCLEAR PORE COMPLEX PROTEIN NUP155"/>
    <property type="match status" value="1"/>
</dbReference>
<dbReference type="GO" id="GO:0006405">
    <property type="term" value="P:RNA export from nucleus"/>
    <property type="evidence" value="ECO:0007669"/>
    <property type="project" value="TreeGrafter"/>
</dbReference>
<keyword evidence="8" id="KW-1185">Reference proteome</keyword>
<dbReference type="InterPro" id="IPR042533">
    <property type="entry name" value="Nucleoporin_Nup155_C_1"/>
</dbReference>
<organism evidence="7 8">
    <name type="scientific">Ceratobasidium theobromae</name>
    <dbReference type="NCBI Taxonomy" id="1582974"/>
    <lineage>
        <taxon>Eukaryota</taxon>
        <taxon>Fungi</taxon>
        <taxon>Dikarya</taxon>
        <taxon>Basidiomycota</taxon>
        <taxon>Agaricomycotina</taxon>
        <taxon>Agaricomycetes</taxon>
        <taxon>Cantharellales</taxon>
        <taxon>Ceratobasidiaceae</taxon>
        <taxon>Ceratobasidium</taxon>
    </lineage>
</organism>
<name>A0A5N5QU99_9AGAM</name>
<dbReference type="GO" id="GO:0006606">
    <property type="term" value="P:protein import into nucleus"/>
    <property type="evidence" value="ECO:0007669"/>
    <property type="project" value="TreeGrafter"/>
</dbReference>
<dbReference type="GO" id="GO:0036228">
    <property type="term" value="P:protein localization to nuclear inner membrane"/>
    <property type="evidence" value="ECO:0007669"/>
    <property type="project" value="TreeGrafter"/>
</dbReference>
<dbReference type="Gene3D" id="1.20.120.1880">
    <property type="entry name" value="Nucleoporin, helical C-terminal domain"/>
    <property type="match status" value="1"/>
</dbReference>